<evidence type="ECO:0000313" key="1">
    <source>
        <dbReference type="EMBL" id="GET00772.1"/>
    </source>
</evidence>
<dbReference type="Proteomes" id="UP000615446">
    <property type="component" value="Unassembled WGS sequence"/>
</dbReference>
<accession>A0A8H3MB22</accession>
<sequence length="159" mass="18183">MELSAYSLISDYLQNMNKGIIPAKTNIVIEEIVAALGQIKIKLKLYQNKVEILNATYIENLTILLKIAVVKLISAFLKSKNANKPKFSNSINNKNNVIVNSCEQENINLNKEKSVKWKKLLEDFKENEPKGKEMYNLWQISGRKVELEESSIQAVLRET</sequence>
<evidence type="ECO:0000313" key="2">
    <source>
        <dbReference type="Proteomes" id="UP000615446"/>
    </source>
</evidence>
<proteinExistence type="predicted"/>
<name>A0A8H3MB22_9GLOM</name>
<protein>
    <submittedName>
        <fullName evidence="1">Uncharacterized protein</fullName>
    </submittedName>
</protein>
<gene>
    <name evidence="1" type="ORF">RCL2_002721500</name>
</gene>
<organism evidence="1 2">
    <name type="scientific">Rhizophagus clarus</name>
    <dbReference type="NCBI Taxonomy" id="94130"/>
    <lineage>
        <taxon>Eukaryota</taxon>
        <taxon>Fungi</taxon>
        <taxon>Fungi incertae sedis</taxon>
        <taxon>Mucoromycota</taxon>
        <taxon>Glomeromycotina</taxon>
        <taxon>Glomeromycetes</taxon>
        <taxon>Glomerales</taxon>
        <taxon>Glomeraceae</taxon>
        <taxon>Rhizophagus</taxon>
    </lineage>
</organism>
<dbReference type="EMBL" id="BLAL01000291">
    <property type="protein sequence ID" value="GET00772.1"/>
    <property type="molecule type" value="Genomic_DNA"/>
</dbReference>
<dbReference type="AlphaFoldDB" id="A0A8H3MB22"/>
<comment type="caution">
    <text evidence="1">The sequence shown here is derived from an EMBL/GenBank/DDBJ whole genome shotgun (WGS) entry which is preliminary data.</text>
</comment>
<reference evidence="1" key="1">
    <citation type="submission" date="2019-10" db="EMBL/GenBank/DDBJ databases">
        <title>Conservation and host-specific expression of non-tandemly repeated heterogenous ribosome RNA gene in arbuscular mycorrhizal fungi.</title>
        <authorList>
            <person name="Maeda T."/>
            <person name="Kobayashi Y."/>
            <person name="Nakagawa T."/>
            <person name="Ezawa T."/>
            <person name="Yamaguchi K."/>
            <person name="Bino T."/>
            <person name="Nishimoto Y."/>
            <person name="Shigenobu S."/>
            <person name="Kawaguchi M."/>
        </authorList>
    </citation>
    <scope>NUCLEOTIDE SEQUENCE</scope>
    <source>
        <strain evidence="1">HR1</strain>
    </source>
</reference>